<sequence>VEEIETACFEAHRGKLLIATHCESTEGMKEALLGGVDTIEHGAEITDELIPLFKNNPKSLRGYTTVVPTISAGMGLATLPIKVTKITQIKRENAKLIEIGMIKALQRAYKEEIKFGVGTDASVPYVPHYEVWKELKYLIKYTDMTAQEAIYFATKNNAEVIGVDDITGCIEVGNRESEIITNGVILIQNIVQDK</sequence>
<gene>
    <name evidence="2" type="ORF">S03H2_66308</name>
</gene>
<accession>X1IB57</accession>
<organism evidence="2">
    <name type="scientific">marine sediment metagenome</name>
    <dbReference type="NCBI Taxonomy" id="412755"/>
    <lineage>
        <taxon>unclassified sequences</taxon>
        <taxon>metagenomes</taxon>
        <taxon>ecological metagenomes</taxon>
    </lineage>
</organism>
<dbReference type="SUPFAM" id="SSF51556">
    <property type="entry name" value="Metallo-dependent hydrolases"/>
    <property type="match status" value="1"/>
</dbReference>
<protein>
    <recommendedName>
        <fullName evidence="1">Amidohydrolase-related domain-containing protein</fullName>
    </recommendedName>
</protein>
<dbReference type="InterPro" id="IPR051781">
    <property type="entry name" value="Metallo-dep_Hydrolase"/>
</dbReference>
<feature type="non-terminal residue" evidence="2">
    <location>
        <position position="1"/>
    </location>
</feature>
<feature type="non-terminal residue" evidence="2">
    <location>
        <position position="194"/>
    </location>
</feature>
<dbReference type="EMBL" id="BARU01043278">
    <property type="protein sequence ID" value="GAH79641.1"/>
    <property type="molecule type" value="Genomic_DNA"/>
</dbReference>
<dbReference type="Pfam" id="PF01979">
    <property type="entry name" value="Amidohydro_1"/>
    <property type="match status" value="1"/>
</dbReference>
<name>X1IB57_9ZZZZ</name>
<evidence type="ECO:0000313" key="2">
    <source>
        <dbReference type="EMBL" id="GAH79641.1"/>
    </source>
</evidence>
<dbReference type="PANTHER" id="PTHR43135:SF3">
    <property type="entry name" value="ALPHA-D-RIBOSE 1-METHYLPHOSPHONATE 5-TRIPHOSPHATE DIPHOSPHATASE"/>
    <property type="match status" value="1"/>
</dbReference>
<dbReference type="Gene3D" id="3.40.50.10910">
    <property type="entry name" value="Amidohydrolase"/>
    <property type="match status" value="1"/>
</dbReference>
<evidence type="ECO:0000259" key="1">
    <source>
        <dbReference type="Pfam" id="PF01979"/>
    </source>
</evidence>
<dbReference type="AlphaFoldDB" id="X1IB57"/>
<dbReference type="InterPro" id="IPR006680">
    <property type="entry name" value="Amidohydro-rel"/>
</dbReference>
<proteinExistence type="predicted"/>
<comment type="caution">
    <text evidence="2">The sequence shown here is derived from an EMBL/GenBank/DDBJ whole genome shotgun (WGS) entry which is preliminary data.</text>
</comment>
<dbReference type="PANTHER" id="PTHR43135">
    <property type="entry name" value="ALPHA-D-RIBOSE 1-METHYLPHOSPHONATE 5-TRIPHOSPHATE DIPHOSPHATASE"/>
    <property type="match status" value="1"/>
</dbReference>
<dbReference type="InterPro" id="IPR032466">
    <property type="entry name" value="Metal_Hydrolase"/>
</dbReference>
<dbReference type="Gene3D" id="1.20.58.520">
    <property type="entry name" value="Amidohydrolase"/>
    <property type="match status" value="1"/>
</dbReference>
<reference evidence="2" key="1">
    <citation type="journal article" date="2014" name="Front. Microbiol.">
        <title>High frequency of phylogenetically diverse reductive dehalogenase-homologous genes in deep subseafloor sedimentary metagenomes.</title>
        <authorList>
            <person name="Kawai M."/>
            <person name="Futagami T."/>
            <person name="Toyoda A."/>
            <person name="Takaki Y."/>
            <person name="Nishi S."/>
            <person name="Hori S."/>
            <person name="Arai W."/>
            <person name="Tsubouchi T."/>
            <person name="Morono Y."/>
            <person name="Uchiyama I."/>
            <person name="Ito T."/>
            <person name="Fujiyama A."/>
            <person name="Inagaki F."/>
            <person name="Takami H."/>
        </authorList>
    </citation>
    <scope>NUCLEOTIDE SEQUENCE</scope>
    <source>
        <strain evidence="2">Expedition CK06-06</strain>
    </source>
</reference>
<feature type="domain" description="Amidohydrolase-related" evidence="1">
    <location>
        <begin position="2"/>
        <end position="174"/>
    </location>
</feature>
<dbReference type="GO" id="GO:0016787">
    <property type="term" value="F:hydrolase activity"/>
    <property type="evidence" value="ECO:0007669"/>
    <property type="project" value="InterPro"/>
</dbReference>